<evidence type="ECO:0000256" key="1">
    <source>
        <dbReference type="ARBA" id="ARBA00004141"/>
    </source>
</evidence>
<feature type="transmembrane region" description="Helical" evidence="6">
    <location>
        <begin position="241"/>
        <end position="261"/>
    </location>
</feature>
<feature type="transmembrane region" description="Helical" evidence="6">
    <location>
        <begin position="69"/>
        <end position="90"/>
    </location>
</feature>
<gene>
    <name evidence="8" type="ORF">SP6_57_00510</name>
</gene>
<accession>A0A0C9NL98</accession>
<sequence length="297" mass="30643">MSARTSPVIAFAVAAAGIAIYSVMDTLMKRLSIDSGAYSAVLWRSWVGVAIMALLFLAKGGRWPGRHALTLHIARGATGGISVVLFFWGLARVPMAQSVALTFLSPLMALFLAALTLGERIRRAAILGSLIAGGGVLVIAAGEVQAQASTQVVLGSLAIIVASVLYAVSLVLLRRQAQAAGPTEVALFTMLVIAVLMTPAAPFVANWPAAGQWPAIVIAAALGSVSALLLAWAYARAEAQVLAPVEYTAFVWAACLGYVVFGEHVSLFTLVGAALIIAGCIVAVRRPGPGPQSEAGL</sequence>
<dbReference type="AlphaFoldDB" id="A0A0C9NL98"/>
<dbReference type="RefSeq" id="WP_007406522.1">
    <property type="nucleotide sequence ID" value="NZ_BBJS01000057.1"/>
</dbReference>
<name>A0A0C9NL98_SPHPI</name>
<dbReference type="Pfam" id="PF00892">
    <property type="entry name" value="EamA"/>
    <property type="match status" value="2"/>
</dbReference>
<feature type="domain" description="EamA" evidence="7">
    <location>
        <begin position="13"/>
        <end position="139"/>
    </location>
</feature>
<dbReference type="PANTHER" id="PTHR22911:SF6">
    <property type="entry name" value="SOLUTE CARRIER FAMILY 35 MEMBER G1"/>
    <property type="match status" value="1"/>
</dbReference>
<feature type="transmembrane region" description="Helical" evidence="6">
    <location>
        <begin position="213"/>
        <end position="234"/>
    </location>
</feature>
<dbReference type="Proteomes" id="UP000032025">
    <property type="component" value="Unassembled WGS sequence"/>
</dbReference>
<evidence type="ECO:0000256" key="4">
    <source>
        <dbReference type="ARBA" id="ARBA00022989"/>
    </source>
</evidence>
<dbReference type="InterPro" id="IPR000620">
    <property type="entry name" value="EamA_dom"/>
</dbReference>
<comment type="similarity">
    <text evidence="2">Belongs to the drug/metabolite transporter (DMT) superfamily. 10 TMS drug/metabolite exporter (DME) (TC 2.A.7.3) family.</text>
</comment>
<dbReference type="PANTHER" id="PTHR22911">
    <property type="entry name" value="ACYL-MALONYL CONDENSING ENZYME-RELATED"/>
    <property type="match status" value="1"/>
</dbReference>
<feature type="transmembrane region" description="Helical" evidence="6">
    <location>
        <begin position="185"/>
        <end position="207"/>
    </location>
</feature>
<evidence type="ECO:0000313" key="8">
    <source>
        <dbReference type="EMBL" id="GAN15433.1"/>
    </source>
</evidence>
<protein>
    <submittedName>
        <fullName evidence="8">DNA, contig: SP657</fullName>
    </submittedName>
</protein>
<keyword evidence="4 6" id="KW-1133">Transmembrane helix</keyword>
<evidence type="ECO:0000256" key="3">
    <source>
        <dbReference type="ARBA" id="ARBA00022692"/>
    </source>
</evidence>
<feature type="transmembrane region" description="Helical" evidence="6">
    <location>
        <begin position="36"/>
        <end position="57"/>
    </location>
</feature>
<dbReference type="InterPro" id="IPR037185">
    <property type="entry name" value="EmrE-like"/>
</dbReference>
<feature type="transmembrane region" description="Helical" evidence="6">
    <location>
        <begin position="267"/>
        <end position="284"/>
    </location>
</feature>
<keyword evidence="5 6" id="KW-0472">Membrane</keyword>
<evidence type="ECO:0000256" key="6">
    <source>
        <dbReference type="SAM" id="Phobius"/>
    </source>
</evidence>
<comment type="subcellular location">
    <subcellularLocation>
        <location evidence="1">Membrane</location>
        <topology evidence="1">Multi-pass membrane protein</topology>
    </subcellularLocation>
</comment>
<dbReference type="SUPFAM" id="SSF103481">
    <property type="entry name" value="Multidrug resistance efflux transporter EmrE"/>
    <property type="match status" value="2"/>
</dbReference>
<feature type="transmembrane region" description="Helical" evidence="6">
    <location>
        <begin position="7"/>
        <end position="24"/>
    </location>
</feature>
<dbReference type="GeneID" id="78527675"/>
<keyword evidence="9" id="KW-1185">Reference proteome</keyword>
<reference evidence="8 9" key="1">
    <citation type="submission" date="2014-08" db="EMBL/GenBank/DDBJ databases">
        <title>Whole genome shotgun sequence of Sphingomonas paucimobilis NBRC 13935.</title>
        <authorList>
            <person name="Hosoyama A."/>
            <person name="Hashimoto M."/>
            <person name="Hosoyama Y."/>
            <person name="Noguchi M."/>
            <person name="Uohara A."/>
            <person name="Ohji S."/>
            <person name="Katano-Makiyama Y."/>
            <person name="Ichikawa N."/>
            <person name="Kimura A."/>
            <person name="Yamazoe A."/>
            <person name="Fujita N."/>
        </authorList>
    </citation>
    <scope>NUCLEOTIDE SEQUENCE [LARGE SCALE GENOMIC DNA]</scope>
    <source>
        <strain evidence="8 9">NBRC 13935</strain>
    </source>
</reference>
<evidence type="ECO:0000256" key="2">
    <source>
        <dbReference type="ARBA" id="ARBA00009853"/>
    </source>
</evidence>
<feature type="transmembrane region" description="Helical" evidence="6">
    <location>
        <begin position="96"/>
        <end position="117"/>
    </location>
</feature>
<feature type="transmembrane region" description="Helical" evidence="6">
    <location>
        <begin position="153"/>
        <end position="173"/>
    </location>
</feature>
<comment type="caution">
    <text evidence="8">The sequence shown here is derived from an EMBL/GenBank/DDBJ whole genome shotgun (WGS) entry which is preliminary data.</text>
</comment>
<keyword evidence="3 6" id="KW-0812">Transmembrane</keyword>
<feature type="transmembrane region" description="Helical" evidence="6">
    <location>
        <begin position="124"/>
        <end position="141"/>
    </location>
</feature>
<evidence type="ECO:0000259" key="7">
    <source>
        <dbReference type="Pfam" id="PF00892"/>
    </source>
</evidence>
<dbReference type="GO" id="GO:0016020">
    <property type="term" value="C:membrane"/>
    <property type="evidence" value="ECO:0007669"/>
    <property type="project" value="UniProtKB-SubCell"/>
</dbReference>
<proteinExistence type="inferred from homology"/>
<evidence type="ECO:0000313" key="9">
    <source>
        <dbReference type="Proteomes" id="UP000032025"/>
    </source>
</evidence>
<evidence type="ECO:0000256" key="5">
    <source>
        <dbReference type="ARBA" id="ARBA00023136"/>
    </source>
</evidence>
<dbReference type="EMBL" id="BBJS01000057">
    <property type="protein sequence ID" value="GAN15433.1"/>
    <property type="molecule type" value="Genomic_DNA"/>
</dbReference>
<feature type="domain" description="EamA" evidence="7">
    <location>
        <begin position="154"/>
        <end position="284"/>
    </location>
</feature>
<organism evidence="8 9">
    <name type="scientific">Sphingomonas paucimobilis NBRC 13935</name>
    <dbReference type="NCBI Taxonomy" id="1219050"/>
    <lineage>
        <taxon>Bacteria</taxon>
        <taxon>Pseudomonadati</taxon>
        <taxon>Pseudomonadota</taxon>
        <taxon>Alphaproteobacteria</taxon>
        <taxon>Sphingomonadales</taxon>
        <taxon>Sphingomonadaceae</taxon>
        <taxon>Sphingomonas</taxon>
    </lineage>
</organism>
<dbReference type="Gene3D" id="1.10.3730.20">
    <property type="match status" value="1"/>
</dbReference>